<reference evidence="2 3" key="1">
    <citation type="journal article" date="2019" name="Int. J. Syst. Evol. Microbiol.">
        <title>The Global Catalogue of Microorganisms (GCM) 10K type strain sequencing project: providing services to taxonomists for standard genome sequencing and annotation.</title>
        <authorList>
            <consortium name="The Broad Institute Genomics Platform"/>
            <consortium name="The Broad Institute Genome Sequencing Center for Infectious Disease"/>
            <person name="Wu L."/>
            <person name="Ma J."/>
        </authorList>
    </citation>
    <scope>NUCLEOTIDE SEQUENCE [LARGE SCALE GENOMIC DNA]</scope>
    <source>
        <strain evidence="2 3">LMG 29247</strain>
    </source>
</reference>
<dbReference type="SUPFAM" id="SSF48576">
    <property type="entry name" value="Terpenoid synthases"/>
    <property type="match status" value="1"/>
</dbReference>
<name>A0ABD5SSS3_9EURY</name>
<dbReference type="EMBL" id="JBHSWV010000297">
    <property type="protein sequence ID" value="MFC6766836.1"/>
    <property type="molecule type" value="Genomic_DNA"/>
</dbReference>
<evidence type="ECO:0000256" key="1">
    <source>
        <dbReference type="RuleBase" id="RU004466"/>
    </source>
</evidence>
<proteinExistence type="inferred from homology"/>
<sequence>MESDIPADDALADRRATIQSVLADQPTANSSPSIYTTAQQWLEQTNHLLGVTLLTAAEACTSDATEYDQWTSAALAVEYLAAFARTHGNIITVETSDVRDSDTDDNCQISNQILAGDLLHTRAVELLLETETPHTRRQSCLQRFLAVSRQICEGNALRQELAGQPIVQLDDYLRFIEADATLWWGSATIGGLLGDGEDELLTHLASFGRNLGAAIRLAVDANSLAHSSSTNDYRGNIDIPWSIRGGTHRSDTGDSRCDAHDTAGTCEGGDIRGGEALLAGTPVFKSTAHIPVRRVDANNLRHCVDRRLDDARAHVEHIGNSRPQLMLTEIVDRARSTLS</sequence>
<evidence type="ECO:0000313" key="3">
    <source>
        <dbReference type="Proteomes" id="UP001596383"/>
    </source>
</evidence>
<keyword evidence="3" id="KW-1185">Reference proteome</keyword>
<accession>A0ABD5SSS3</accession>
<dbReference type="RefSeq" id="WP_273739783.1">
    <property type="nucleotide sequence ID" value="NZ_JAQIVI010000297.1"/>
</dbReference>
<dbReference type="InterPro" id="IPR008949">
    <property type="entry name" value="Isoprenoid_synthase_dom_sf"/>
</dbReference>
<keyword evidence="1" id="KW-0808">Transferase</keyword>
<comment type="similarity">
    <text evidence="1">Belongs to the FPP/GGPP synthase family.</text>
</comment>
<dbReference type="CDD" id="cd00385">
    <property type="entry name" value="Isoprenoid_Biosyn_C1"/>
    <property type="match status" value="1"/>
</dbReference>
<organism evidence="2 3">
    <name type="scientific">Natrinema soli</name>
    <dbReference type="NCBI Taxonomy" id="1930624"/>
    <lineage>
        <taxon>Archaea</taxon>
        <taxon>Methanobacteriati</taxon>
        <taxon>Methanobacteriota</taxon>
        <taxon>Stenosarchaea group</taxon>
        <taxon>Halobacteria</taxon>
        <taxon>Halobacteriales</taxon>
        <taxon>Natrialbaceae</taxon>
        <taxon>Natrinema</taxon>
    </lineage>
</organism>
<dbReference type="GO" id="GO:0016740">
    <property type="term" value="F:transferase activity"/>
    <property type="evidence" value="ECO:0007669"/>
    <property type="project" value="UniProtKB-KW"/>
</dbReference>
<evidence type="ECO:0000313" key="2">
    <source>
        <dbReference type="EMBL" id="MFC6766836.1"/>
    </source>
</evidence>
<dbReference type="Pfam" id="PF00348">
    <property type="entry name" value="polyprenyl_synt"/>
    <property type="match status" value="1"/>
</dbReference>
<protein>
    <submittedName>
        <fullName evidence="2">Polyprenyl synthetase family protein</fullName>
    </submittedName>
</protein>
<dbReference type="InterPro" id="IPR000092">
    <property type="entry name" value="Polyprenyl_synt"/>
</dbReference>
<dbReference type="Gene3D" id="1.10.600.10">
    <property type="entry name" value="Farnesyl Diphosphate Synthase"/>
    <property type="match status" value="1"/>
</dbReference>
<dbReference type="Proteomes" id="UP001596383">
    <property type="component" value="Unassembled WGS sequence"/>
</dbReference>
<comment type="caution">
    <text evidence="2">The sequence shown here is derived from an EMBL/GenBank/DDBJ whole genome shotgun (WGS) entry which is preliminary data.</text>
</comment>
<gene>
    <name evidence="2" type="ORF">ACFQE6_18165</name>
</gene>
<dbReference type="AlphaFoldDB" id="A0ABD5SSS3"/>